<comment type="caution">
    <text evidence="1">The sequence shown here is derived from an EMBL/GenBank/DDBJ whole genome shotgun (WGS) entry which is preliminary data.</text>
</comment>
<dbReference type="InterPro" id="IPR014710">
    <property type="entry name" value="RmlC-like_jellyroll"/>
</dbReference>
<keyword evidence="2" id="KW-1185">Reference proteome</keyword>
<accession>A0ABU7WYY3</accession>
<sequence length="224" mass="23361">MRVLRAAGRTATAWSNGGGVTREIAAAPFGAGWDTFDWRVSLAEVGRDGPYSALPGVDRVLTVAEGAGLELTVDGTRHVLPGPYQPFAFPGDAPTGCRLLDGPVVNFNVMLRRGRSVATVEMARERYVAEPRPGDGADAIGERRTRLVVALSGRTRLSGPDAACSHLPGSGPGSALTLERYDAALMPADAGVSLDTDGVTAVVTLTVRTAAAGARRPEESARRP</sequence>
<dbReference type="PANTHER" id="PTHR37943:SF1">
    <property type="entry name" value="PROTEIN VES"/>
    <property type="match status" value="1"/>
</dbReference>
<dbReference type="SUPFAM" id="SSF51182">
    <property type="entry name" value="RmlC-like cupins"/>
    <property type="match status" value="1"/>
</dbReference>
<dbReference type="InterPro" id="IPR011051">
    <property type="entry name" value="RmlC_Cupin_sf"/>
</dbReference>
<evidence type="ECO:0000313" key="1">
    <source>
        <dbReference type="EMBL" id="MEF3115985.1"/>
    </source>
</evidence>
<evidence type="ECO:0000313" key="2">
    <source>
        <dbReference type="Proteomes" id="UP001348265"/>
    </source>
</evidence>
<dbReference type="PANTHER" id="PTHR37943">
    <property type="entry name" value="PROTEIN VES"/>
    <property type="match status" value="1"/>
</dbReference>
<proteinExistence type="predicted"/>
<organism evidence="1 2">
    <name type="scientific">Streptomyces chrestomyceticus</name>
    <dbReference type="NCBI Taxonomy" id="68185"/>
    <lineage>
        <taxon>Bacteria</taxon>
        <taxon>Bacillati</taxon>
        <taxon>Actinomycetota</taxon>
        <taxon>Actinomycetes</taxon>
        <taxon>Kitasatosporales</taxon>
        <taxon>Streptomycetaceae</taxon>
        <taxon>Streptomyces</taxon>
    </lineage>
</organism>
<dbReference type="Gene3D" id="2.60.120.10">
    <property type="entry name" value="Jelly Rolls"/>
    <property type="match status" value="1"/>
</dbReference>
<gene>
    <name evidence="1" type="ORF">RB636_22665</name>
</gene>
<name>A0ABU7WYY3_9ACTN</name>
<dbReference type="Proteomes" id="UP001348265">
    <property type="component" value="Unassembled WGS sequence"/>
</dbReference>
<dbReference type="RefSeq" id="WP_031001224.1">
    <property type="nucleotide sequence ID" value="NZ_JAVFKM010000011.1"/>
</dbReference>
<dbReference type="CDD" id="cd20293">
    <property type="entry name" value="cupin_HutD_N"/>
    <property type="match status" value="1"/>
</dbReference>
<dbReference type="InterPro" id="IPR010282">
    <property type="entry name" value="Uncharacterised_HutD/Ves"/>
</dbReference>
<dbReference type="Pfam" id="PF05962">
    <property type="entry name" value="HutD"/>
    <property type="match status" value="1"/>
</dbReference>
<reference evidence="1 2" key="1">
    <citation type="submission" date="2023-08" db="EMBL/GenBank/DDBJ databases">
        <authorList>
            <person name="Sharma P."/>
            <person name="Verma V."/>
            <person name="Mohan M.K."/>
            <person name="Dubey A.K."/>
        </authorList>
    </citation>
    <scope>NUCLEOTIDE SEQUENCE [LARGE SCALE GENOMIC DNA]</scope>
    <source>
        <strain evidence="1 2">ADP4</strain>
    </source>
</reference>
<protein>
    <submittedName>
        <fullName evidence="1">HutD family protein</fullName>
    </submittedName>
</protein>
<dbReference type="EMBL" id="JAVFKM010000011">
    <property type="protein sequence ID" value="MEF3115985.1"/>
    <property type="molecule type" value="Genomic_DNA"/>
</dbReference>